<dbReference type="AlphaFoldDB" id="A0ABD2MIY6"/>
<keyword evidence="2" id="KW-1185">Reference proteome</keyword>
<organism evidence="1 2">
    <name type="scientific">Cryptolaemus montrouzieri</name>
    <dbReference type="NCBI Taxonomy" id="559131"/>
    <lineage>
        <taxon>Eukaryota</taxon>
        <taxon>Metazoa</taxon>
        <taxon>Ecdysozoa</taxon>
        <taxon>Arthropoda</taxon>
        <taxon>Hexapoda</taxon>
        <taxon>Insecta</taxon>
        <taxon>Pterygota</taxon>
        <taxon>Neoptera</taxon>
        <taxon>Endopterygota</taxon>
        <taxon>Coleoptera</taxon>
        <taxon>Polyphaga</taxon>
        <taxon>Cucujiformia</taxon>
        <taxon>Coccinelloidea</taxon>
        <taxon>Coccinellidae</taxon>
        <taxon>Scymninae</taxon>
        <taxon>Scymnini</taxon>
        <taxon>Cryptolaemus</taxon>
    </lineage>
</organism>
<gene>
    <name evidence="1" type="ORF">HHI36_010447</name>
</gene>
<evidence type="ECO:0000313" key="2">
    <source>
        <dbReference type="Proteomes" id="UP001516400"/>
    </source>
</evidence>
<accession>A0ABD2MIY6</accession>
<dbReference type="Proteomes" id="UP001516400">
    <property type="component" value="Unassembled WGS sequence"/>
</dbReference>
<reference evidence="1 2" key="1">
    <citation type="journal article" date="2021" name="BMC Biol.">
        <title>Horizontally acquired antibacterial genes associated with adaptive radiation of ladybird beetles.</title>
        <authorList>
            <person name="Li H.S."/>
            <person name="Tang X.F."/>
            <person name="Huang Y.H."/>
            <person name="Xu Z.Y."/>
            <person name="Chen M.L."/>
            <person name="Du X.Y."/>
            <person name="Qiu B.Y."/>
            <person name="Chen P.T."/>
            <person name="Zhang W."/>
            <person name="Slipinski A."/>
            <person name="Escalona H.E."/>
            <person name="Waterhouse R.M."/>
            <person name="Zwick A."/>
            <person name="Pang H."/>
        </authorList>
    </citation>
    <scope>NUCLEOTIDE SEQUENCE [LARGE SCALE GENOMIC DNA]</scope>
    <source>
        <strain evidence="1">SYSU2018</strain>
    </source>
</reference>
<sequence>MNTEDCREQSYDNASNMSEIYNGLQGKIQEQAALAMFVPCAAYFKFVANSEKLNIVSAQIQTPSVHVLKISDLYGSLLEFVTAEREYFEYFEERAVDMSSFKQHQGDVKTKRKNLQTKHQMMGLKQSLETLSVLTPLCLSLIGSELNCRQGMMHT</sequence>
<proteinExistence type="predicted"/>
<comment type="caution">
    <text evidence="1">The sequence shown here is derived from an EMBL/GenBank/DDBJ whole genome shotgun (WGS) entry which is preliminary data.</text>
</comment>
<evidence type="ECO:0000313" key="1">
    <source>
        <dbReference type="EMBL" id="KAL3266267.1"/>
    </source>
</evidence>
<dbReference type="EMBL" id="JABFTP020000001">
    <property type="protein sequence ID" value="KAL3266267.1"/>
    <property type="molecule type" value="Genomic_DNA"/>
</dbReference>
<name>A0ABD2MIY6_9CUCU</name>
<protein>
    <submittedName>
        <fullName evidence="1">Uncharacterized protein</fullName>
    </submittedName>
</protein>